<dbReference type="InterPro" id="IPR029052">
    <property type="entry name" value="Metallo-depent_PP-like"/>
</dbReference>
<evidence type="ECO:0000313" key="8">
    <source>
        <dbReference type="Proteomes" id="UP000010467"/>
    </source>
</evidence>
<dbReference type="InterPro" id="IPR004843">
    <property type="entry name" value="Calcineurin-like_PHP"/>
</dbReference>
<dbReference type="KEGG" id="dpd:Deipe_3198"/>
<sequence length="567" mass="59353">MKKPLLMGGLLTLGLAACAPNMRGQGNVVDVAVLGVNDFHGNLAPTSFSGVRIPDPADPTKQISLPAGGIEAIGGVLAEARRQNSNTIFVGVGDLIGASPLASSLLRDEPTIAAMNALDMKLSVVGNHEFDYGLKELRRMQNGGCDSNDPAKACKFNPTFTGAKFQYLAANVIEDATGKSIFPAYSIQNVGGANIAFVGAVLKETPTIVSPEGVAGLTFTDEAEAINKVIPELKSRNVDAIIALIHHGGVIDTTKEAFSTPECATLAGPIVNISNKLDPAVKVVMSAHTHRGYNCLVNGRTIIQGDAYGHLLQRVDLRIDKARHTVLGVKASTVVVDSTKVAKDPAMTALITKAKALTDPIANQQVAKLAVPQVSRTANAAGESPLGKLIADSQLAATRDAAKGGAVVAFMNPGGIRADLPVAPKADNGVTFGDVFTVQPFGNSLVVLTLTGAQIKTLLEQQFDNSGVTGQTRILQVSNGFAYKFDTTKPKDQRVSDITLNGQPLNPTASYRVTVNSFLADGGDGFTVLREGQSRLGGELDVDAFQAFIKSNAPVAPSAQDRITKLQ</sequence>
<dbReference type="PRINTS" id="PR01607">
    <property type="entry name" value="APYRASEFAMLY"/>
</dbReference>
<dbReference type="EMBL" id="CP003382">
    <property type="protein sequence ID" value="AFZ68641.1"/>
    <property type="molecule type" value="Genomic_DNA"/>
</dbReference>
<dbReference type="SUPFAM" id="SSF55816">
    <property type="entry name" value="5'-nucleotidase (syn. UDP-sugar hydrolase), C-terminal domain"/>
    <property type="match status" value="1"/>
</dbReference>
<evidence type="ECO:0000259" key="6">
    <source>
        <dbReference type="Pfam" id="PF02872"/>
    </source>
</evidence>
<dbReference type="SUPFAM" id="SSF56300">
    <property type="entry name" value="Metallo-dependent phosphatases"/>
    <property type="match status" value="1"/>
</dbReference>
<dbReference type="Gene3D" id="3.90.780.10">
    <property type="entry name" value="5'-Nucleotidase, C-terminal domain"/>
    <property type="match status" value="1"/>
</dbReference>
<comment type="similarity">
    <text evidence="4">Belongs to the 5'-nucleotidase family.</text>
</comment>
<keyword evidence="8" id="KW-1185">Reference proteome</keyword>
<evidence type="ECO:0000256" key="4">
    <source>
        <dbReference type="RuleBase" id="RU362119"/>
    </source>
</evidence>
<accession>L0A480</accession>
<dbReference type="PATRIC" id="fig|937777.3.peg.3214"/>
<evidence type="ECO:0000259" key="5">
    <source>
        <dbReference type="Pfam" id="PF00149"/>
    </source>
</evidence>
<evidence type="ECO:0000256" key="3">
    <source>
        <dbReference type="ARBA" id="ARBA00022729"/>
    </source>
</evidence>
<feature type="domain" description="Calcineurin-like phosphoesterase" evidence="5">
    <location>
        <begin position="33"/>
        <end position="291"/>
    </location>
</feature>
<dbReference type="GO" id="GO:0000166">
    <property type="term" value="F:nucleotide binding"/>
    <property type="evidence" value="ECO:0007669"/>
    <property type="project" value="UniProtKB-KW"/>
</dbReference>
<evidence type="ECO:0000313" key="7">
    <source>
        <dbReference type="EMBL" id="AFZ68641.1"/>
    </source>
</evidence>
<dbReference type="GO" id="GO:0008253">
    <property type="term" value="F:5'-nucleotidase activity"/>
    <property type="evidence" value="ECO:0007669"/>
    <property type="project" value="TreeGrafter"/>
</dbReference>
<name>L0A480_DEIPD</name>
<keyword evidence="4 7" id="KW-0378">Hydrolase</keyword>
<dbReference type="GO" id="GO:0005576">
    <property type="term" value="C:extracellular region"/>
    <property type="evidence" value="ECO:0007669"/>
    <property type="project" value="UniProtKB-SubCell"/>
</dbReference>
<keyword evidence="3 4" id="KW-0732">Signal</keyword>
<evidence type="ECO:0000256" key="1">
    <source>
        <dbReference type="ARBA" id="ARBA00004613"/>
    </source>
</evidence>
<dbReference type="InterPro" id="IPR036907">
    <property type="entry name" value="5'-Nucleotdase_C_sf"/>
</dbReference>
<feature type="domain" description="5'-Nucleotidase C-terminal" evidence="6">
    <location>
        <begin position="366"/>
        <end position="530"/>
    </location>
</feature>
<dbReference type="InterPro" id="IPR008334">
    <property type="entry name" value="5'-Nucleotdase_C"/>
</dbReference>
<dbReference type="PANTHER" id="PTHR11575:SF24">
    <property type="entry name" value="5'-NUCLEOTIDASE"/>
    <property type="match status" value="1"/>
</dbReference>
<dbReference type="OrthoDB" id="9801679at2"/>
<comment type="subcellular location">
    <subcellularLocation>
        <location evidence="1">Secreted</location>
    </subcellularLocation>
</comment>
<dbReference type="GO" id="GO:0008768">
    <property type="term" value="F:UDP-sugar diphosphatase activity"/>
    <property type="evidence" value="ECO:0007669"/>
    <property type="project" value="TreeGrafter"/>
</dbReference>
<dbReference type="Proteomes" id="UP000010467">
    <property type="component" value="Chromosome"/>
</dbReference>
<feature type="chain" id="PRO_5005138714" evidence="4">
    <location>
        <begin position="20"/>
        <end position="567"/>
    </location>
</feature>
<dbReference type="eggNOG" id="COG0737">
    <property type="taxonomic scope" value="Bacteria"/>
</dbReference>
<gene>
    <name evidence="7" type="ordered locus">Deipe_3198</name>
</gene>
<reference evidence="8" key="1">
    <citation type="submission" date="2012-03" db="EMBL/GenBank/DDBJ databases">
        <title>Complete sequence of chromosome of Deinococcus peraridilitoris DSM 19664.</title>
        <authorList>
            <person name="Lucas S."/>
            <person name="Copeland A."/>
            <person name="Lapidus A."/>
            <person name="Glavina del Rio T."/>
            <person name="Dalin E."/>
            <person name="Tice H."/>
            <person name="Bruce D."/>
            <person name="Goodwin L."/>
            <person name="Pitluck S."/>
            <person name="Peters L."/>
            <person name="Mikhailova N."/>
            <person name="Lu M."/>
            <person name="Kyrpides N."/>
            <person name="Mavromatis K."/>
            <person name="Ivanova N."/>
            <person name="Brettin T."/>
            <person name="Detter J.C."/>
            <person name="Han C."/>
            <person name="Larimer F."/>
            <person name="Land M."/>
            <person name="Hauser L."/>
            <person name="Markowitz V."/>
            <person name="Cheng J.-F."/>
            <person name="Hugenholtz P."/>
            <person name="Woyke T."/>
            <person name="Wu D."/>
            <person name="Pukall R."/>
            <person name="Steenblock K."/>
            <person name="Brambilla E."/>
            <person name="Klenk H.-P."/>
            <person name="Eisen J.A."/>
        </authorList>
    </citation>
    <scope>NUCLEOTIDE SEQUENCE [LARGE SCALE GENOMIC DNA]</scope>
    <source>
        <strain evidence="8">DSM 19664 / LMG 22246 / CIP 109416 / KR-200</strain>
    </source>
</reference>
<evidence type="ECO:0000256" key="2">
    <source>
        <dbReference type="ARBA" id="ARBA00022525"/>
    </source>
</evidence>
<dbReference type="FunFam" id="3.90.780.10:FF:000004">
    <property type="entry name" value="UDP-sugar hydrolase, putative"/>
    <property type="match status" value="1"/>
</dbReference>
<organism evidence="7 8">
    <name type="scientific">Deinococcus peraridilitoris (strain DSM 19664 / LMG 22246 / CIP 109416 / KR-200)</name>
    <dbReference type="NCBI Taxonomy" id="937777"/>
    <lineage>
        <taxon>Bacteria</taxon>
        <taxon>Thermotogati</taxon>
        <taxon>Deinococcota</taxon>
        <taxon>Deinococci</taxon>
        <taxon>Deinococcales</taxon>
        <taxon>Deinococcaceae</taxon>
        <taxon>Deinococcus</taxon>
    </lineage>
</organism>
<dbReference type="GO" id="GO:0009166">
    <property type="term" value="P:nucleotide catabolic process"/>
    <property type="evidence" value="ECO:0007669"/>
    <property type="project" value="InterPro"/>
</dbReference>
<dbReference type="Gene3D" id="3.60.21.10">
    <property type="match status" value="1"/>
</dbReference>
<dbReference type="HOGENOM" id="CLU_005854_5_2_0"/>
<dbReference type="PANTHER" id="PTHR11575">
    <property type="entry name" value="5'-NUCLEOTIDASE-RELATED"/>
    <property type="match status" value="1"/>
</dbReference>
<dbReference type="GO" id="GO:0030288">
    <property type="term" value="C:outer membrane-bounded periplasmic space"/>
    <property type="evidence" value="ECO:0007669"/>
    <property type="project" value="TreeGrafter"/>
</dbReference>
<keyword evidence="2" id="KW-0964">Secreted</keyword>
<protein>
    <submittedName>
        <fullName evidence="7">5'-nucleotidase/2',3'-cyclic phosphodiesterase-like hydrolase</fullName>
    </submittedName>
</protein>
<proteinExistence type="inferred from homology"/>
<dbReference type="RefSeq" id="WP_015236939.1">
    <property type="nucleotide sequence ID" value="NC_019793.1"/>
</dbReference>
<dbReference type="InterPro" id="IPR006179">
    <property type="entry name" value="5_nucleotidase/apyrase"/>
</dbReference>
<feature type="signal peptide" evidence="4">
    <location>
        <begin position="1"/>
        <end position="19"/>
    </location>
</feature>
<dbReference type="Pfam" id="PF02872">
    <property type="entry name" value="5_nucleotid_C"/>
    <property type="match status" value="1"/>
</dbReference>
<dbReference type="Pfam" id="PF00149">
    <property type="entry name" value="Metallophos"/>
    <property type="match status" value="1"/>
</dbReference>
<dbReference type="PROSITE" id="PS51257">
    <property type="entry name" value="PROKAR_LIPOPROTEIN"/>
    <property type="match status" value="1"/>
</dbReference>
<dbReference type="AlphaFoldDB" id="L0A480"/>
<dbReference type="STRING" id="937777.Deipe_3198"/>
<keyword evidence="4" id="KW-0547">Nucleotide-binding</keyword>